<dbReference type="Proteomes" id="UP000317243">
    <property type="component" value="Unassembled WGS sequence"/>
</dbReference>
<sequence precursor="true">MKSIRPWMAGFVMTAGLLFAANSATAQAPAAAGQKQSAAHQVGLIDMAHIFKNYNKFKAETEGLQKAAEEAEAKAQQMVADMKAVQGQMQGLTANSPDYSSKEAQLIELQTKLQTFQQVERRDIVRKQAEVYKKIYLEVQKAVAQYASYYNYTLVIRFNRQEVSGAADPQQIIQGMNRQVVWHRPQDDLTDVILKYLNDQYSAQANGGK</sequence>
<dbReference type="GO" id="GO:0005829">
    <property type="term" value="C:cytosol"/>
    <property type="evidence" value="ECO:0007669"/>
    <property type="project" value="TreeGrafter"/>
</dbReference>
<accession>A0A5C5VWK6</accession>
<dbReference type="GO" id="GO:0050821">
    <property type="term" value="P:protein stabilization"/>
    <property type="evidence" value="ECO:0007669"/>
    <property type="project" value="TreeGrafter"/>
</dbReference>
<dbReference type="GO" id="GO:0051082">
    <property type="term" value="F:unfolded protein binding"/>
    <property type="evidence" value="ECO:0007669"/>
    <property type="project" value="InterPro"/>
</dbReference>
<evidence type="ECO:0000313" key="6">
    <source>
        <dbReference type="Proteomes" id="UP000317243"/>
    </source>
</evidence>
<dbReference type="PANTHER" id="PTHR35089:SF1">
    <property type="entry name" value="CHAPERONE PROTEIN SKP"/>
    <property type="match status" value="1"/>
</dbReference>
<dbReference type="Pfam" id="PF03938">
    <property type="entry name" value="OmpH"/>
    <property type="match status" value="1"/>
</dbReference>
<evidence type="ECO:0000256" key="2">
    <source>
        <dbReference type="ARBA" id="ARBA00022729"/>
    </source>
</evidence>
<name>A0A5C5VWK6_9PLAN</name>
<dbReference type="InterPro" id="IPR005632">
    <property type="entry name" value="Chaperone_Skp"/>
</dbReference>
<feature type="coiled-coil region" evidence="3">
    <location>
        <begin position="54"/>
        <end position="88"/>
    </location>
</feature>
<proteinExistence type="inferred from homology"/>
<dbReference type="PANTHER" id="PTHR35089">
    <property type="entry name" value="CHAPERONE PROTEIN SKP"/>
    <property type="match status" value="1"/>
</dbReference>
<protein>
    <submittedName>
        <fullName evidence="5">Periplasmic chaperone</fullName>
    </submittedName>
</protein>
<evidence type="ECO:0000256" key="4">
    <source>
        <dbReference type="SAM" id="SignalP"/>
    </source>
</evidence>
<dbReference type="InterPro" id="IPR024930">
    <property type="entry name" value="Skp_dom_sf"/>
</dbReference>
<reference evidence="5 6" key="1">
    <citation type="submission" date="2019-02" db="EMBL/GenBank/DDBJ databases">
        <title>Deep-cultivation of Planctomycetes and their phenomic and genomic characterization uncovers novel biology.</title>
        <authorList>
            <person name="Wiegand S."/>
            <person name="Jogler M."/>
            <person name="Boedeker C."/>
            <person name="Pinto D."/>
            <person name="Vollmers J."/>
            <person name="Rivas-Marin E."/>
            <person name="Kohn T."/>
            <person name="Peeters S.H."/>
            <person name="Heuer A."/>
            <person name="Rast P."/>
            <person name="Oberbeckmann S."/>
            <person name="Bunk B."/>
            <person name="Jeske O."/>
            <person name="Meyerdierks A."/>
            <person name="Storesund J.E."/>
            <person name="Kallscheuer N."/>
            <person name="Luecker S."/>
            <person name="Lage O.M."/>
            <person name="Pohl T."/>
            <person name="Merkel B.J."/>
            <person name="Hornburger P."/>
            <person name="Mueller R.-W."/>
            <person name="Bruemmer F."/>
            <person name="Labrenz M."/>
            <person name="Spormann A.M."/>
            <person name="Op Den Camp H."/>
            <person name="Overmann J."/>
            <person name="Amann R."/>
            <person name="Jetten M.S.M."/>
            <person name="Mascher T."/>
            <person name="Medema M.H."/>
            <person name="Devos D.P."/>
            <person name="Kaster A.-K."/>
            <person name="Ovreas L."/>
            <person name="Rohde M."/>
            <person name="Galperin M.Y."/>
            <person name="Jogler C."/>
        </authorList>
    </citation>
    <scope>NUCLEOTIDE SEQUENCE [LARGE SCALE GENOMIC DNA]</scope>
    <source>
        <strain evidence="5 6">KOR42</strain>
    </source>
</reference>
<dbReference type="RefSeq" id="WP_146511941.1">
    <property type="nucleotide sequence ID" value="NZ_SIHI01000036.1"/>
</dbReference>
<gene>
    <name evidence="5" type="ORF">KOR42_45980</name>
</gene>
<dbReference type="SMART" id="SM00935">
    <property type="entry name" value="OmpH"/>
    <property type="match status" value="1"/>
</dbReference>
<dbReference type="Gene3D" id="3.30.910.20">
    <property type="entry name" value="Skp domain"/>
    <property type="match status" value="1"/>
</dbReference>
<dbReference type="AlphaFoldDB" id="A0A5C5VWK6"/>
<evidence type="ECO:0000256" key="3">
    <source>
        <dbReference type="SAM" id="Coils"/>
    </source>
</evidence>
<keyword evidence="2 4" id="KW-0732">Signal</keyword>
<comment type="similarity">
    <text evidence="1">Belongs to the Skp family.</text>
</comment>
<evidence type="ECO:0000256" key="1">
    <source>
        <dbReference type="ARBA" id="ARBA00009091"/>
    </source>
</evidence>
<evidence type="ECO:0000313" key="5">
    <source>
        <dbReference type="EMBL" id="TWT42998.1"/>
    </source>
</evidence>
<keyword evidence="6" id="KW-1185">Reference proteome</keyword>
<feature type="signal peptide" evidence="4">
    <location>
        <begin position="1"/>
        <end position="26"/>
    </location>
</feature>
<feature type="chain" id="PRO_5023034373" evidence="4">
    <location>
        <begin position="27"/>
        <end position="209"/>
    </location>
</feature>
<comment type="caution">
    <text evidence="5">The sequence shown here is derived from an EMBL/GenBank/DDBJ whole genome shotgun (WGS) entry which is preliminary data.</text>
</comment>
<dbReference type="SUPFAM" id="SSF111384">
    <property type="entry name" value="OmpH-like"/>
    <property type="match status" value="1"/>
</dbReference>
<dbReference type="OrthoDB" id="215077at2"/>
<keyword evidence="3" id="KW-0175">Coiled coil</keyword>
<dbReference type="EMBL" id="SIHI01000036">
    <property type="protein sequence ID" value="TWT42998.1"/>
    <property type="molecule type" value="Genomic_DNA"/>
</dbReference>
<organism evidence="5 6">
    <name type="scientific">Thalassoglobus neptunius</name>
    <dbReference type="NCBI Taxonomy" id="1938619"/>
    <lineage>
        <taxon>Bacteria</taxon>
        <taxon>Pseudomonadati</taxon>
        <taxon>Planctomycetota</taxon>
        <taxon>Planctomycetia</taxon>
        <taxon>Planctomycetales</taxon>
        <taxon>Planctomycetaceae</taxon>
        <taxon>Thalassoglobus</taxon>
    </lineage>
</organism>